<feature type="transmembrane region" description="Helical" evidence="2">
    <location>
        <begin position="495"/>
        <end position="522"/>
    </location>
</feature>
<feature type="region of interest" description="Disordered" evidence="1">
    <location>
        <begin position="47"/>
        <end position="66"/>
    </location>
</feature>
<proteinExistence type="predicted"/>
<protein>
    <submittedName>
        <fullName evidence="3">Uncharacterized protein</fullName>
    </submittedName>
</protein>
<gene>
    <name evidence="3" type="ORF">CYMTET_19765</name>
</gene>
<dbReference type="AlphaFoldDB" id="A0AAE0G5C9"/>
<keyword evidence="4" id="KW-1185">Reference proteome</keyword>
<reference evidence="3 4" key="1">
    <citation type="journal article" date="2015" name="Genome Biol. Evol.">
        <title>Comparative Genomics of a Bacterivorous Green Alga Reveals Evolutionary Causalities and Consequences of Phago-Mixotrophic Mode of Nutrition.</title>
        <authorList>
            <person name="Burns J.A."/>
            <person name="Paasch A."/>
            <person name="Narechania A."/>
            <person name="Kim E."/>
        </authorList>
    </citation>
    <scope>NUCLEOTIDE SEQUENCE [LARGE SCALE GENOMIC DNA]</scope>
    <source>
        <strain evidence="3 4">PLY_AMNH</strain>
    </source>
</reference>
<keyword evidence="2" id="KW-1133">Transmembrane helix</keyword>
<feature type="transmembrane region" description="Helical" evidence="2">
    <location>
        <begin position="660"/>
        <end position="683"/>
    </location>
</feature>
<name>A0AAE0G5C9_9CHLO</name>
<comment type="caution">
    <text evidence="3">The sequence shown here is derived from an EMBL/GenBank/DDBJ whole genome shotgun (WGS) entry which is preliminary data.</text>
</comment>
<keyword evidence="2" id="KW-0472">Membrane</keyword>
<evidence type="ECO:0000313" key="3">
    <source>
        <dbReference type="EMBL" id="KAK3271912.1"/>
    </source>
</evidence>
<dbReference type="Proteomes" id="UP001190700">
    <property type="component" value="Unassembled WGS sequence"/>
</dbReference>
<sequence length="776" mass="87841">MALYRQVQNMHISESLCQAMGFSLTAMQMRIPVDALRDKVMQLRCQRKKSSRLPKPKGTPGLGRKPFRLHMRDELEILRSDGKASAEAADAVTVTAPGRSSSPLPGSDYALAASQPGARRQVGEHMLHLERLLGTTICVAYLEAMAIVRKVQIRSQVRRQRELDWETTNEGQGFEWFLALFRCMMTTLHLKHGWYFRCVLWNLVFLRNNDGSFDSSPALATVLGAGDTNPLLSSNPTGVLDVTLLEESIPPELIELFSKDGEADKWVKCLWATMCVVERCAGLDFGWVLNPASPPKERLTLMGTAEAFVEEQWVKAECSPELQARMWLAAKNAVGRWSAKRVDVLRALKKGQALRKAGEPALTPAEQRREWLQWMKDIGRAAAENHPWMKIAAVPCTDPYTRAQRILNECNCILLMLMCCLGFYYSRSATCCEGFRSAAGCGPEAGSDCHGFTQCAAVMDAFGCDAEFTCPPEEDRLPHGYTCSAFPQDTLMDKLYAAVYTVCIILPVNLTFKALFTAGGTFQAPQHWHRSKGKRMQDAASGYLKLWVENTIFIIFTIFFDQQRLSRSLSRYFIFFIRLLDALFKVFGRVVRAVYQKGMAVKQAIWFLYQTRVLRRKQEVVFEALLVAIKLEEERTQEQDKLLSQFDQARQEMDSLAQQFCYVLLVMCWGMITYVLLIYSMLIKELMGDAADKKVLQAWVITLLVDNLGMQVIKSVTIKLWLNALINKIHSMGKGEKALVRWFETSISHDLRTQYTSHQGFSDADDIMYDMASASF</sequence>
<accession>A0AAE0G5C9</accession>
<feature type="transmembrane region" description="Helical" evidence="2">
    <location>
        <begin position="543"/>
        <end position="560"/>
    </location>
</feature>
<evidence type="ECO:0000256" key="2">
    <source>
        <dbReference type="SAM" id="Phobius"/>
    </source>
</evidence>
<feature type="transmembrane region" description="Helical" evidence="2">
    <location>
        <begin position="572"/>
        <end position="591"/>
    </location>
</feature>
<organism evidence="3 4">
    <name type="scientific">Cymbomonas tetramitiformis</name>
    <dbReference type="NCBI Taxonomy" id="36881"/>
    <lineage>
        <taxon>Eukaryota</taxon>
        <taxon>Viridiplantae</taxon>
        <taxon>Chlorophyta</taxon>
        <taxon>Pyramimonadophyceae</taxon>
        <taxon>Pyramimonadales</taxon>
        <taxon>Pyramimonadaceae</taxon>
        <taxon>Cymbomonas</taxon>
    </lineage>
</organism>
<dbReference type="EMBL" id="LGRX02009278">
    <property type="protein sequence ID" value="KAK3271912.1"/>
    <property type="molecule type" value="Genomic_DNA"/>
</dbReference>
<evidence type="ECO:0000256" key="1">
    <source>
        <dbReference type="SAM" id="MobiDB-lite"/>
    </source>
</evidence>
<keyword evidence="2" id="KW-0812">Transmembrane</keyword>
<evidence type="ECO:0000313" key="4">
    <source>
        <dbReference type="Proteomes" id="UP001190700"/>
    </source>
</evidence>